<evidence type="ECO:0000256" key="1">
    <source>
        <dbReference type="ARBA" id="ARBA00006739"/>
    </source>
</evidence>
<dbReference type="RefSeq" id="WP_183276811.1">
    <property type="nucleotide sequence ID" value="NZ_BLZR01000001.1"/>
</dbReference>
<name>A0A6V8SF05_9CLOT</name>
<dbReference type="Gene3D" id="3.90.550.10">
    <property type="entry name" value="Spore Coat Polysaccharide Biosynthesis Protein SpsA, Chain A"/>
    <property type="match status" value="1"/>
</dbReference>
<dbReference type="PANTHER" id="PTHR43630:SF1">
    <property type="entry name" value="POLY-BETA-1,6-N-ACETYL-D-GLUCOSAMINE SYNTHASE"/>
    <property type="match status" value="1"/>
</dbReference>
<dbReference type="CDD" id="cd06438">
    <property type="entry name" value="EpsO_like"/>
    <property type="match status" value="1"/>
</dbReference>
<accession>A0A6V8SF05</accession>
<reference evidence="5 6" key="1">
    <citation type="submission" date="2020-07" db="EMBL/GenBank/DDBJ databases">
        <title>A new beta-1,3-glucan-decomposing anaerobic bacterium isolated from anoxic soil subjected to biological soil disinfestation.</title>
        <authorList>
            <person name="Ueki A."/>
            <person name="Tonouchi A."/>
        </authorList>
    </citation>
    <scope>NUCLEOTIDE SEQUENCE [LARGE SCALE GENOMIC DNA]</scope>
    <source>
        <strain evidence="5 6">TW1</strain>
    </source>
</reference>
<evidence type="ECO:0000256" key="3">
    <source>
        <dbReference type="ARBA" id="ARBA00022679"/>
    </source>
</evidence>
<dbReference type="GO" id="GO:0016757">
    <property type="term" value="F:glycosyltransferase activity"/>
    <property type="evidence" value="ECO:0007669"/>
    <property type="project" value="UniProtKB-KW"/>
</dbReference>
<evidence type="ECO:0000313" key="5">
    <source>
        <dbReference type="EMBL" id="GFP75296.1"/>
    </source>
</evidence>
<evidence type="ECO:0000256" key="4">
    <source>
        <dbReference type="SAM" id="Phobius"/>
    </source>
</evidence>
<dbReference type="SUPFAM" id="SSF53448">
    <property type="entry name" value="Nucleotide-diphospho-sugar transferases"/>
    <property type="match status" value="1"/>
</dbReference>
<keyword evidence="4" id="KW-1133">Transmembrane helix</keyword>
<organism evidence="5 6">
    <name type="scientific">Clostridium fungisolvens</name>
    <dbReference type="NCBI Taxonomy" id="1604897"/>
    <lineage>
        <taxon>Bacteria</taxon>
        <taxon>Bacillati</taxon>
        <taxon>Bacillota</taxon>
        <taxon>Clostridia</taxon>
        <taxon>Eubacteriales</taxon>
        <taxon>Clostridiaceae</taxon>
        <taxon>Clostridium</taxon>
    </lineage>
</organism>
<dbReference type="InterPro" id="IPR029044">
    <property type="entry name" value="Nucleotide-diphossugar_trans"/>
</dbReference>
<evidence type="ECO:0000256" key="2">
    <source>
        <dbReference type="ARBA" id="ARBA00022676"/>
    </source>
</evidence>
<feature type="transmembrane region" description="Helical" evidence="4">
    <location>
        <begin position="346"/>
        <end position="370"/>
    </location>
</feature>
<dbReference type="EMBL" id="BLZR01000001">
    <property type="protein sequence ID" value="GFP75296.1"/>
    <property type="molecule type" value="Genomic_DNA"/>
</dbReference>
<dbReference type="Pfam" id="PF13641">
    <property type="entry name" value="Glyco_tranf_2_3"/>
    <property type="match status" value="1"/>
</dbReference>
<comment type="similarity">
    <text evidence="1">Belongs to the glycosyltransferase 2 family.</text>
</comment>
<keyword evidence="2" id="KW-0328">Glycosyltransferase</keyword>
<comment type="caution">
    <text evidence="5">The sequence shown here is derived from an EMBL/GenBank/DDBJ whole genome shotgun (WGS) entry which is preliminary data.</text>
</comment>
<proteinExistence type="inferred from homology"/>
<feature type="transmembrane region" description="Helical" evidence="4">
    <location>
        <begin position="295"/>
        <end position="326"/>
    </location>
</feature>
<dbReference type="AlphaFoldDB" id="A0A6V8SF05"/>
<keyword evidence="4" id="KW-0472">Membrane</keyword>
<keyword evidence="3" id="KW-0808">Transferase</keyword>
<dbReference type="PANTHER" id="PTHR43630">
    <property type="entry name" value="POLY-BETA-1,6-N-ACETYL-D-GLUCOSAMINE SYNTHASE"/>
    <property type="match status" value="1"/>
</dbReference>
<evidence type="ECO:0000313" key="6">
    <source>
        <dbReference type="Proteomes" id="UP000580568"/>
    </source>
</evidence>
<protein>
    <submittedName>
        <fullName evidence="5">Beta-monoglucosyldiacylglycerol synthase</fullName>
    </submittedName>
</protein>
<gene>
    <name evidence="5" type="ORF">bsdtw1_01370</name>
</gene>
<sequence>MNVIKSSFEVFLGIFSNVVFILTMYYMVLSLFGIIKLKKKDNIKPQKTFALIVAAHNEETVIGDIIQSLNGINYPREMYDVFVIADNCTDKTAEKAKKLGAKVYERFDKEKRGKGYALEWMFDHIFKMNKRYDAVAVFDADNLISKNFLTEMNKMLLKGFKVVQGFLDSKNPKDTWITGCYSISFWTSNRMFQLSRSNLGLSNQLGGTGFCIETDTLKTLGWGATCLTEDLEFTCKLVLNGHKVGWAHEAVVYDEKPLTLAQSWAQRKRWMQGFADVSSRYFWKLMKRAIKERSFVAFDCALYSIQPIVIILLAVATIINIVPNILNFSGKAIELFNNINSVNTSLQSILITLGALLIILIQFIYTPFLLILDGKLSPKIFLYYFIYPIFSITWLPICIQGIANKNNKEWSHTVHTRSINITDLEKAN</sequence>
<keyword evidence="4" id="KW-0812">Transmembrane</keyword>
<keyword evidence="6" id="KW-1185">Reference proteome</keyword>
<dbReference type="Proteomes" id="UP000580568">
    <property type="component" value="Unassembled WGS sequence"/>
</dbReference>
<feature type="transmembrane region" description="Helical" evidence="4">
    <location>
        <begin position="382"/>
        <end position="403"/>
    </location>
</feature>
<feature type="transmembrane region" description="Helical" evidence="4">
    <location>
        <begin position="12"/>
        <end position="35"/>
    </location>
</feature>